<dbReference type="InterPro" id="IPR052716">
    <property type="entry name" value="MOSC_domain"/>
</dbReference>
<gene>
    <name evidence="2" type="ORF">Pla133_05890</name>
</gene>
<dbReference type="EMBL" id="CP036287">
    <property type="protein sequence ID" value="QDU65524.1"/>
    <property type="molecule type" value="Genomic_DNA"/>
</dbReference>
<dbReference type="GO" id="GO:0003824">
    <property type="term" value="F:catalytic activity"/>
    <property type="evidence" value="ECO:0007669"/>
    <property type="project" value="InterPro"/>
</dbReference>
<dbReference type="InterPro" id="IPR005302">
    <property type="entry name" value="MoCF_Sase_C"/>
</dbReference>
<sequence>MGARLESIWIAARATAQPRQVEIARAIPGRGLEGDRYANGAGTFTPVPNPNGRDLTLVTAEAVEHLRAASGRDLAPGDLRRNLVVSGLYLRALVGAHLRIGTVLVRVTGTCPPCAHLDRLLELDSLTLLRRRGGVRAAILEGGELRDGAAIRIERAPAVLP</sequence>
<organism evidence="2 3">
    <name type="scientific">Engelhardtia mirabilis</name>
    <dbReference type="NCBI Taxonomy" id="2528011"/>
    <lineage>
        <taxon>Bacteria</taxon>
        <taxon>Pseudomonadati</taxon>
        <taxon>Planctomycetota</taxon>
        <taxon>Planctomycetia</taxon>
        <taxon>Planctomycetia incertae sedis</taxon>
        <taxon>Engelhardtia</taxon>
    </lineage>
</organism>
<protein>
    <submittedName>
        <fullName evidence="2">MOSC domain protein</fullName>
    </submittedName>
</protein>
<dbReference type="InterPro" id="IPR011037">
    <property type="entry name" value="Pyrv_Knase-like_insert_dom_sf"/>
</dbReference>
<keyword evidence="3" id="KW-1185">Reference proteome</keyword>
<dbReference type="Gene3D" id="2.40.33.20">
    <property type="entry name" value="PK beta-barrel domain-like"/>
    <property type="match status" value="1"/>
</dbReference>
<evidence type="ECO:0000313" key="3">
    <source>
        <dbReference type="Proteomes" id="UP000316921"/>
    </source>
</evidence>
<name>A0A518BEW2_9BACT</name>
<dbReference type="AlphaFoldDB" id="A0A518BEW2"/>
<dbReference type="GO" id="GO:0030151">
    <property type="term" value="F:molybdenum ion binding"/>
    <property type="evidence" value="ECO:0007669"/>
    <property type="project" value="InterPro"/>
</dbReference>
<evidence type="ECO:0000313" key="2">
    <source>
        <dbReference type="EMBL" id="QDU65524.1"/>
    </source>
</evidence>
<dbReference type="GO" id="GO:0030170">
    <property type="term" value="F:pyridoxal phosphate binding"/>
    <property type="evidence" value="ECO:0007669"/>
    <property type="project" value="InterPro"/>
</dbReference>
<reference evidence="2 3" key="1">
    <citation type="submission" date="2019-02" db="EMBL/GenBank/DDBJ databases">
        <title>Deep-cultivation of Planctomycetes and their phenomic and genomic characterization uncovers novel biology.</title>
        <authorList>
            <person name="Wiegand S."/>
            <person name="Jogler M."/>
            <person name="Boedeker C."/>
            <person name="Pinto D."/>
            <person name="Vollmers J."/>
            <person name="Rivas-Marin E."/>
            <person name="Kohn T."/>
            <person name="Peeters S.H."/>
            <person name="Heuer A."/>
            <person name="Rast P."/>
            <person name="Oberbeckmann S."/>
            <person name="Bunk B."/>
            <person name="Jeske O."/>
            <person name="Meyerdierks A."/>
            <person name="Storesund J.E."/>
            <person name="Kallscheuer N."/>
            <person name="Luecker S."/>
            <person name="Lage O.M."/>
            <person name="Pohl T."/>
            <person name="Merkel B.J."/>
            <person name="Hornburger P."/>
            <person name="Mueller R.-W."/>
            <person name="Bruemmer F."/>
            <person name="Labrenz M."/>
            <person name="Spormann A.M."/>
            <person name="Op den Camp H."/>
            <person name="Overmann J."/>
            <person name="Amann R."/>
            <person name="Jetten M.S.M."/>
            <person name="Mascher T."/>
            <person name="Medema M.H."/>
            <person name="Devos D.P."/>
            <person name="Kaster A.-K."/>
            <person name="Ovreas L."/>
            <person name="Rohde M."/>
            <person name="Galperin M.Y."/>
            <person name="Jogler C."/>
        </authorList>
    </citation>
    <scope>NUCLEOTIDE SEQUENCE [LARGE SCALE GENOMIC DNA]</scope>
    <source>
        <strain evidence="2 3">Pla133</strain>
    </source>
</reference>
<dbReference type="PROSITE" id="PS51340">
    <property type="entry name" value="MOSC"/>
    <property type="match status" value="1"/>
</dbReference>
<dbReference type="SUPFAM" id="SSF50800">
    <property type="entry name" value="PK beta-barrel domain-like"/>
    <property type="match status" value="1"/>
</dbReference>
<dbReference type="Proteomes" id="UP000316921">
    <property type="component" value="Chromosome"/>
</dbReference>
<dbReference type="PANTHER" id="PTHR36930">
    <property type="entry name" value="METAL-SULFUR CLUSTER BIOSYNTHESIS PROTEINS YUAD-RELATED"/>
    <property type="match status" value="1"/>
</dbReference>
<feature type="domain" description="MOSC" evidence="1">
    <location>
        <begin position="19"/>
        <end position="154"/>
    </location>
</feature>
<dbReference type="KEGG" id="pbap:Pla133_05890"/>
<dbReference type="Pfam" id="PF03473">
    <property type="entry name" value="MOSC"/>
    <property type="match status" value="1"/>
</dbReference>
<dbReference type="PANTHER" id="PTHR36930:SF1">
    <property type="entry name" value="MOSC DOMAIN-CONTAINING PROTEIN"/>
    <property type="match status" value="1"/>
</dbReference>
<proteinExistence type="predicted"/>
<accession>A0A518BEW2</accession>
<evidence type="ECO:0000259" key="1">
    <source>
        <dbReference type="PROSITE" id="PS51340"/>
    </source>
</evidence>